<protein>
    <submittedName>
        <fullName evidence="2">Uncharacterized protein</fullName>
    </submittedName>
</protein>
<name>A0ABQ9H3L7_9NEOP</name>
<accession>A0ABQ9H3L7</accession>
<evidence type="ECO:0000313" key="2">
    <source>
        <dbReference type="EMBL" id="KAJ8878891.1"/>
    </source>
</evidence>
<feature type="signal peptide" evidence="1">
    <location>
        <begin position="1"/>
        <end position="18"/>
    </location>
</feature>
<keyword evidence="3" id="KW-1185">Reference proteome</keyword>
<evidence type="ECO:0000313" key="3">
    <source>
        <dbReference type="Proteomes" id="UP001159363"/>
    </source>
</evidence>
<proteinExistence type="predicted"/>
<dbReference type="Proteomes" id="UP001159363">
    <property type="component" value="Chromosome 6"/>
</dbReference>
<sequence>MVICRFILSWGFLSSIECKFYPCTFSTLSKSTESTHSCSALLHDTLELFQKASCSMNSAPGEVGQNIKCKLKMVLNSNPVMKKIQPVSQCLSEMRIYLSDECSEPSAQVYKYCLITSVDVIRPFSVRKLILTNNIRSLSVENIERLVTYCDATFCSE</sequence>
<dbReference type="EMBL" id="JARBHB010000007">
    <property type="protein sequence ID" value="KAJ8878891.1"/>
    <property type="molecule type" value="Genomic_DNA"/>
</dbReference>
<gene>
    <name evidence="2" type="ORF">PR048_019490</name>
</gene>
<comment type="caution">
    <text evidence="2">The sequence shown here is derived from an EMBL/GenBank/DDBJ whole genome shotgun (WGS) entry which is preliminary data.</text>
</comment>
<evidence type="ECO:0000256" key="1">
    <source>
        <dbReference type="SAM" id="SignalP"/>
    </source>
</evidence>
<feature type="non-terminal residue" evidence="2">
    <location>
        <position position="157"/>
    </location>
</feature>
<feature type="chain" id="PRO_5045987674" evidence="1">
    <location>
        <begin position="19"/>
        <end position="157"/>
    </location>
</feature>
<keyword evidence="1" id="KW-0732">Signal</keyword>
<organism evidence="2 3">
    <name type="scientific">Dryococelus australis</name>
    <dbReference type="NCBI Taxonomy" id="614101"/>
    <lineage>
        <taxon>Eukaryota</taxon>
        <taxon>Metazoa</taxon>
        <taxon>Ecdysozoa</taxon>
        <taxon>Arthropoda</taxon>
        <taxon>Hexapoda</taxon>
        <taxon>Insecta</taxon>
        <taxon>Pterygota</taxon>
        <taxon>Neoptera</taxon>
        <taxon>Polyneoptera</taxon>
        <taxon>Phasmatodea</taxon>
        <taxon>Verophasmatodea</taxon>
        <taxon>Anareolatae</taxon>
        <taxon>Phasmatidae</taxon>
        <taxon>Eurycanthinae</taxon>
        <taxon>Dryococelus</taxon>
    </lineage>
</organism>
<reference evidence="2 3" key="1">
    <citation type="submission" date="2023-02" db="EMBL/GenBank/DDBJ databases">
        <title>LHISI_Scaffold_Assembly.</title>
        <authorList>
            <person name="Stuart O.P."/>
            <person name="Cleave R."/>
            <person name="Magrath M.J.L."/>
            <person name="Mikheyev A.S."/>
        </authorList>
    </citation>
    <scope>NUCLEOTIDE SEQUENCE [LARGE SCALE GENOMIC DNA]</scope>
    <source>
        <strain evidence="2">Daus_M_001</strain>
        <tissue evidence="2">Leg muscle</tissue>
    </source>
</reference>